<dbReference type="CDD" id="cd04301">
    <property type="entry name" value="NAT_SF"/>
    <property type="match status" value="1"/>
</dbReference>
<feature type="domain" description="PHD-type" evidence="7">
    <location>
        <begin position="772"/>
        <end position="817"/>
    </location>
</feature>
<dbReference type="GO" id="GO:0006357">
    <property type="term" value="P:regulation of transcription by RNA polymerase II"/>
    <property type="evidence" value="ECO:0007669"/>
    <property type="project" value="TreeGrafter"/>
</dbReference>
<accession>A0AAV1EBQ8</accession>
<feature type="domain" description="N-acetyltransferase" evidence="8">
    <location>
        <begin position="928"/>
        <end position="1073"/>
    </location>
</feature>
<dbReference type="InterPro" id="IPR000182">
    <property type="entry name" value="GNAT_dom"/>
</dbReference>
<gene>
    <name evidence="9" type="ORF">OLC1_LOCUS23243</name>
</gene>
<dbReference type="InterPro" id="IPR013083">
    <property type="entry name" value="Znf_RING/FYVE/PHD"/>
</dbReference>
<keyword evidence="3 6" id="KW-0863">Zinc-finger</keyword>
<keyword evidence="2" id="KW-0479">Metal-binding</keyword>
<dbReference type="InterPro" id="IPR019787">
    <property type="entry name" value="Znf_PHD-finger"/>
</dbReference>
<dbReference type="PANTHER" id="PTHR46309:SF12">
    <property type="entry name" value="GB|AAC80581.1"/>
    <property type="match status" value="1"/>
</dbReference>
<dbReference type="Gene3D" id="3.40.630.30">
    <property type="match status" value="1"/>
</dbReference>
<dbReference type="InterPro" id="IPR032308">
    <property type="entry name" value="TDBD"/>
</dbReference>
<evidence type="ECO:0000256" key="1">
    <source>
        <dbReference type="ARBA" id="ARBA00004123"/>
    </source>
</evidence>
<dbReference type="EMBL" id="OX459125">
    <property type="protein sequence ID" value="CAI9117140.1"/>
    <property type="molecule type" value="Genomic_DNA"/>
</dbReference>
<evidence type="ECO:0000256" key="3">
    <source>
        <dbReference type="ARBA" id="ARBA00022771"/>
    </source>
</evidence>
<dbReference type="PANTHER" id="PTHR46309">
    <property type="entry name" value="PHD FINGER PROTEIN 12"/>
    <property type="match status" value="1"/>
</dbReference>
<dbReference type="InterPro" id="IPR056511">
    <property type="entry name" value="IDM1_C"/>
</dbReference>
<keyword evidence="5" id="KW-0539">Nucleus</keyword>
<dbReference type="Gene3D" id="3.30.40.10">
    <property type="entry name" value="Zinc/RING finger domain, C3HC4 (zinc finger)"/>
    <property type="match status" value="1"/>
</dbReference>
<dbReference type="SMART" id="SM00249">
    <property type="entry name" value="PHD"/>
    <property type="match status" value="1"/>
</dbReference>
<dbReference type="AlphaFoldDB" id="A0AAV1EBQ8"/>
<evidence type="ECO:0000256" key="4">
    <source>
        <dbReference type="ARBA" id="ARBA00022833"/>
    </source>
</evidence>
<protein>
    <submittedName>
        <fullName evidence="9">OLC1v1018482C1</fullName>
    </submittedName>
</protein>
<dbReference type="InterPro" id="IPR011011">
    <property type="entry name" value="Znf_FYVE_PHD"/>
</dbReference>
<dbReference type="InterPro" id="IPR014002">
    <property type="entry name" value="Agenet_dom_plant"/>
</dbReference>
<keyword evidence="10" id="KW-1185">Reference proteome</keyword>
<keyword evidence="4" id="KW-0862">Zinc</keyword>
<proteinExistence type="predicted"/>
<dbReference type="Proteomes" id="UP001161247">
    <property type="component" value="Chromosome 8"/>
</dbReference>
<dbReference type="GO" id="GO:0003714">
    <property type="term" value="F:transcription corepressor activity"/>
    <property type="evidence" value="ECO:0007669"/>
    <property type="project" value="InterPro"/>
</dbReference>
<name>A0AAV1EBQ8_OLDCO</name>
<dbReference type="GO" id="GO:0016747">
    <property type="term" value="F:acyltransferase activity, transferring groups other than amino-acyl groups"/>
    <property type="evidence" value="ECO:0007669"/>
    <property type="project" value="InterPro"/>
</dbReference>
<dbReference type="Pfam" id="PF22970">
    <property type="entry name" value="DUF7028"/>
    <property type="match status" value="2"/>
</dbReference>
<dbReference type="CDD" id="cd15532">
    <property type="entry name" value="PHD2_CHD_II"/>
    <property type="match status" value="1"/>
</dbReference>
<dbReference type="SMART" id="SM00743">
    <property type="entry name" value="Agenet"/>
    <property type="match status" value="2"/>
</dbReference>
<sequence>MAVAANKKKKRKFNPSNKKLLLNDRVEVRSTEEGLLGSWHVGTVVECGEQIRHIRYDEILDDDGSQHMVEVVHVSPVLDGLAPEDCSATTTCCRGKIRPLPPFLDFHKWSLHYGQCVDVYVNDAWWEGVIFDHEDGSDERRILFPDLGDELKAQIDMLRITQDWEEVTEEWKLRGNWALLEVLEEVEPHWPIPVSVRQIWYEIQLSLGLKNLDWTCSSLEIWKELLWQVLCTAYNLTMKQMLDEINSAGEFVEDKRLMDSFGPGFDSFFKAEEFFSGNNTFVPSGTASCLDKHAMLPAYLTSTDSFSSDGKIFCSVSTKGGHGSPYRNNLIPVPERPVFTRMPLASVPNQEINNIAIGSATKGNMCCHSNFSSNKKKKKKKCKFYGKSGLKWLFDLHTKAENRPDSVAQYISTRQPSSRDGVRKYLLHLGWKVQYAKDRTRTRLRFISPDGEVYYSAYQVCLVLQQSRDLSPTYQDNNERRNGDNLDDANLMISPSTLTQKPQVEKIINPSEKDFRRSEKDYIPAAVVEYSQLRNTTQKYCIKSGIKFDNLASKVKKHLSAVGWKYYGKVGAAGKKRMRYVSPEGRTFHSLITVCECQQGTRKLPERKKRGLLLKQCTVLIRSSSHSDSSFLLDSPCSSKRRKGVQAKRPRDDVISPSSNQTPKTILSWLIDCKKVEPGTKVHYRNKNGQRKKEGEIIREGIKCKCCEKVFSLSKFKAHAGSTLHRSSANIFLEDGRSIFDCQLQLKRESKSKNKKLELQSKRKSRHQHRSDCICSVCHFGGELLLCDQCPSAFHTKCLGLKDIPDGDWFCPSCCCGICGLGRYKEGKGQSMDGNSLNCAQCEHQCDKGLVEADYHSKGIWFCKTECKQIHSALQDLIGKPNPLGHDNDLAWTLLKHRGVDEVPEDCDAEDRDNLVESYGKLNVGLSIMHECFEPLKEEHTGRDLLHDVIFSERSDLRRLNFRGFYTAILEKNDELITIANVRVYGKKVAEVPLVATRFQYRRLGMCRILMNELEKILMELGVERLILPAIPAVLKTWETSFGFSRMNTSERFNFLDCTFLDFQGTVMCQKILDATVSSTNFSQSSAPEKVNEEVFGEDQLEETENIDQQTTELLFLALEITSTTLSLFPLSCPHGVRSDVGQISTPASGVMVNQSPKRVEDLLEYQISERVNQMSLIGLLRCQDEATQEEECLASSGTSNIVAPRNARKDICYKRRRLASCCKTNSQS</sequence>
<evidence type="ECO:0000259" key="8">
    <source>
        <dbReference type="PROSITE" id="PS51186"/>
    </source>
</evidence>
<evidence type="ECO:0000256" key="5">
    <source>
        <dbReference type="ARBA" id="ARBA00023242"/>
    </source>
</evidence>
<dbReference type="CDD" id="cd20405">
    <property type="entry name" value="Tudor_Agenet_AtDUF_rpt1_3"/>
    <property type="match status" value="1"/>
</dbReference>
<dbReference type="Pfam" id="PF05641">
    <property type="entry name" value="Agenet"/>
    <property type="match status" value="1"/>
</dbReference>
<dbReference type="InterPro" id="IPR001965">
    <property type="entry name" value="Znf_PHD"/>
</dbReference>
<dbReference type="GO" id="GO:0008270">
    <property type="term" value="F:zinc ion binding"/>
    <property type="evidence" value="ECO:0007669"/>
    <property type="project" value="UniProtKB-KW"/>
</dbReference>
<dbReference type="Pfam" id="PF23209">
    <property type="entry name" value="IDM1_C"/>
    <property type="match status" value="1"/>
</dbReference>
<dbReference type="GO" id="GO:0005634">
    <property type="term" value="C:nucleus"/>
    <property type="evidence" value="ECO:0007669"/>
    <property type="project" value="UniProtKB-SubCell"/>
</dbReference>
<dbReference type="InterPro" id="IPR008395">
    <property type="entry name" value="Agenet-like_dom"/>
</dbReference>
<dbReference type="InterPro" id="IPR042163">
    <property type="entry name" value="PHF12"/>
</dbReference>
<evidence type="ECO:0000256" key="6">
    <source>
        <dbReference type="PROSITE-ProRule" id="PRU00146"/>
    </source>
</evidence>
<comment type="subcellular location">
    <subcellularLocation>
        <location evidence="1">Nucleus</location>
    </subcellularLocation>
</comment>
<dbReference type="Pfam" id="PF00628">
    <property type="entry name" value="PHD"/>
    <property type="match status" value="1"/>
</dbReference>
<dbReference type="PROSITE" id="PS51186">
    <property type="entry name" value="GNAT"/>
    <property type="match status" value="1"/>
</dbReference>
<reference evidence="9" key="1">
    <citation type="submission" date="2023-03" db="EMBL/GenBank/DDBJ databases">
        <authorList>
            <person name="Julca I."/>
        </authorList>
    </citation>
    <scope>NUCLEOTIDE SEQUENCE</scope>
</reference>
<dbReference type="Pfam" id="PF16135">
    <property type="entry name" value="TDBD"/>
    <property type="match status" value="1"/>
</dbReference>
<evidence type="ECO:0000313" key="10">
    <source>
        <dbReference type="Proteomes" id="UP001161247"/>
    </source>
</evidence>
<dbReference type="InterPro" id="IPR016181">
    <property type="entry name" value="Acyl_CoA_acyltransferase"/>
</dbReference>
<dbReference type="InterPro" id="IPR054292">
    <property type="entry name" value="DUF7028"/>
</dbReference>
<dbReference type="SUPFAM" id="SSF55729">
    <property type="entry name" value="Acyl-CoA N-acyltransferases (Nat)"/>
    <property type="match status" value="1"/>
</dbReference>
<organism evidence="9 10">
    <name type="scientific">Oldenlandia corymbosa var. corymbosa</name>
    <dbReference type="NCBI Taxonomy" id="529605"/>
    <lineage>
        <taxon>Eukaryota</taxon>
        <taxon>Viridiplantae</taxon>
        <taxon>Streptophyta</taxon>
        <taxon>Embryophyta</taxon>
        <taxon>Tracheophyta</taxon>
        <taxon>Spermatophyta</taxon>
        <taxon>Magnoliopsida</taxon>
        <taxon>eudicotyledons</taxon>
        <taxon>Gunneridae</taxon>
        <taxon>Pentapetalae</taxon>
        <taxon>asterids</taxon>
        <taxon>lamiids</taxon>
        <taxon>Gentianales</taxon>
        <taxon>Rubiaceae</taxon>
        <taxon>Rubioideae</taxon>
        <taxon>Spermacoceae</taxon>
        <taxon>Hedyotis-Oldenlandia complex</taxon>
        <taxon>Oldenlandia</taxon>
    </lineage>
</organism>
<evidence type="ECO:0000256" key="2">
    <source>
        <dbReference type="ARBA" id="ARBA00022723"/>
    </source>
</evidence>
<evidence type="ECO:0000313" key="9">
    <source>
        <dbReference type="EMBL" id="CAI9117140.1"/>
    </source>
</evidence>
<evidence type="ECO:0000259" key="7">
    <source>
        <dbReference type="PROSITE" id="PS50016"/>
    </source>
</evidence>
<dbReference type="PROSITE" id="PS50016">
    <property type="entry name" value="ZF_PHD_2"/>
    <property type="match status" value="1"/>
</dbReference>
<dbReference type="SUPFAM" id="SSF57903">
    <property type="entry name" value="FYVE/PHD zinc finger"/>
    <property type="match status" value="1"/>
</dbReference>